<evidence type="ECO:0000313" key="4">
    <source>
        <dbReference type="EMBL" id="CUA71839.1"/>
    </source>
</evidence>
<reference evidence="4 5" key="1">
    <citation type="submission" date="2015-07" db="EMBL/GenBank/DDBJ databases">
        <authorList>
            <person name="Noorani M."/>
        </authorList>
    </citation>
    <scope>NUCLEOTIDE SEQUENCE [LARGE SCALE GENOMIC DNA]</scope>
    <source>
        <strain evidence="4">BBA 69670</strain>
    </source>
</reference>
<dbReference type="InterPro" id="IPR011990">
    <property type="entry name" value="TPR-like_helical_dom_sf"/>
</dbReference>
<keyword evidence="1" id="KW-0802">TPR repeat</keyword>
<dbReference type="Gene3D" id="1.25.40.10">
    <property type="entry name" value="Tetratricopeptide repeat domain"/>
    <property type="match status" value="2"/>
</dbReference>
<feature type="region of interest" description="Disordered" evidence="3">
    <location>
        <begin position="1"/>
        <end position="28"/>
    </location>
</feature>
<sequence length="833" mass="93451">MEDNKRNEGVPLDAGFKSENTQEGLKDHSLEHNVTSKESLLLGDLEALKIEQFDKLDPQELYSLGESYYTRFESLSELDDLEKAIACMSHGLVSTVEDEPSMAHPLTTLGLHHNKRYERLGDPKDIEKSIKYTFRALALTPDGDSHLSYRLTSLGTYHYDQFQHSGAPDDIEKSINYMSRALSLTPDQDQGLAYRLARLGFSYSSRFQLLGELKDIEKSIEYSSRAIALTPHSDQYLPYWLAQLGISYEMQASRLSEPNGTDEAIENLSRALELLPDSHPTPQQWLAGLAIAHGNRFWRLGELSDIEKSIEFLSRTVTTTPDGDPNLPYWLSSLGRFHGGRFWRLGELGDMEKELEYTSRALALTPDDHPTMAYLLGNFGVACSTRFNHLREPGDIAKSIESLSRALALTPDGDPSLSYLLTSLGKSHLSRDRHGHENEIPDVDIAIEYLSRALDLAPSGHSYQQEGLLLLSMALSIRARSPDRMEDFGTTIEHISRSLALTPEGHPHLTSQHQLLAGICVHQYHLTKNAKYLQDSLDSFRQACQSQTGSPGQKFRGALSWAKDASIHGELNCLEAYQTAIDLLPQFIWLGATADQRYKDLDDAKNLAIEAATAAIRFSNYVLAMEWLEHARCVVWNQSLMLRSPLDKLHSIHPTLANRLQEVADQLNVASSESAILRQVSSSSSSLTPEQASQQHRRLAKDYNDLLLKIRKLQGFEDFLQPMKANHFMNAARNGPIVVVICVADSCNALVILPGQDNVNHIPLPAFTEKKAQDARSEIQISLRRKGLRERGVKLRREGGHEPNFANVLAILWKDLVKPILDYLGYTVRLVIQ</sequence>
<gene>
    <name evidence="4" type="ORF">RSOLAG22IIIB_04783</name>
</gene>
<dbReference type="AlphaFoldDB" id="A0A0K6G0G7"/>
<keyword evidence="5" id="KW-1185">Reference proteome</keyword>
<dbReference type="PANTHER" id="PTHR12558">
    <property type="entry name" value="CELL DIVISION CYCLE 16,23,27"/>
    <property type="match status" value="1"/>
</dbReference>
<evidence type="ECO:0000256" key="2">
    <source>
        <dbReference type="ARBA" id="ARBA00038210"/>
    </source>
</evidence>
<evidence type="ECO:0000256" key="3">
    <source>
        <dbReference type="SAM" id="MobiDB-lite"/>
    </source>
</evidence>
<dbReference type="GO" id="GO:0005680">
    <property type="term" value="C:anaphase-promoting complex"/>
    <property type="evidence" value="ECO:0007669"/>
    <property type="project" value="UniProtKB-ARBA"/>
</dbReference>
<dbReference type="EMBL" id="CYGV01001267">
    <property type="protein sequence ID" value="CUA71839.1"/>
    <property type="molecule type" value="Genomic_DNA"/>
</dbReference>
<comment type="similarity">
    <text evidence="2">Belongs to the APC3/CDC27 family.</text>
</comment>
<evidence type="ECO:0000256" key="1">
    <source>
        <dbReference type="ARBA" id="ARBA00022803"/>
    </source>
</evidence>
<protein>
    <submittedName>
        <fullName evidence="4">Uncharacterized protein</fullName>
    </submittedName>
</protein>
<dbReference type="PANTHER" id="PTHR12558:SF13">
    <property type="entry name" value="CELL DIVISION CYCLE PROTEIN 27 HOMOLOG"/>
    <property type="match status" value="1"/>
</dbReference>
<name>A0A0K6G0G7_9AGAM</name>
<dbReference type="Proteomes" id="UP000044841">
    <property type="component" value="Unassembled WGS sequence"/>
</dbReference>
<accession>A0A0K6G0G7</accession>
<evidence type="ECO:0000313" key="5">
    <source>
        <dbReference type="Proteomes" id="UP000044841"/>
    </source>
</evidence>
<organism evidence="4 5">
    <name type="scientific">Rhizoctonia solani</name>
    <dbReference type="NCBI Taxonomy" id="456999"/>
    <lineage>
        <taxon>Eukaryota</taxon>
        <taxon>Fungi</taxon>
        <taxon>Dikarya</taxon>
        <taxon>Basidiomycota</taxon>
        <taxon>Agaricomycotina</taxon>
        <taxon>Agaricomycetes</taxon>
        <taxon>Cantharellales</taxon>
        <taxon>Ceratobasidiaceae</taxon>
        <taxon>Rhizoctonia</taxon>
    </lineage>
</organism>
<dbReference type="SUPFAM" id="SSF81901">
    <property type="entry name" value="HCP-like"/>
    <property type="match status" value="2"/>
</dbReference>
<proteinExistence type="inferred from homology"/>